<feature type="coiled-coil region" evidence="20">
    <location>
        <begin position="443"/>
        <end position="587"/>
    </location>
</feature>
<evidence type="ECO:0000256" key="10">
    <source>
        <dbReference type="ARBA" id="ARBA00022771"/>
    </source>
</evidence>
<dbReference type="Gene3D" id="1.10.510.10">
    <property type="entry name" value="Transferase(Phosphotransferase) domain 1"/>
    <property type="match status" value="1"/>
</dbReference>
<reference evidence="27" key="1">
    <citation type="submission" date="2018-09" db="EMBL/GenBank/DDBJ databases">
        <title>Common duck and Muscovy duck high density SNP chip.</title>
        <authorList>
            <person name="Vignal A."/>
            <person name="Thebault N."/>
            <person name="Warren W.C."/>
        </authorList>
    </citation>
    <scope>NUCLEOTIDE SEQUENCE [LARGE SCALE GENOMIC DNA]</scope>
</reference>
<evidence type="ECO:0000256" key="7">
    <source>
        <dbReference type="ARBA" id="ARBA00022679"/>
    </source>
</evidence>
<feature type="compositionally biased region" description="Basic and acidic residues" evidence="21">
    <location>
        <begin position="1370"/>
        <end position="1383"/>
    </location>
</feature>
<dbReference type="GO" id="GO:0004674">
    <property type="term" value="F:protein serine/threonine kinase activity"/>
    <property type="evidence" value="ECO:0007669"/>
    <property type="project" value="UniProtKB-KW"/>
</dbReference>
<reference evidence="27" key="3">
    <citation type="submission" date="2025-09" db="UniProtKB">
        <authorList>
            <consortium name="Ensembl"/>
        </authorList>
    </citation>
    <scope>IDENTIFICATION</scope>
</reference>
<evidence type="ECO:0000256" key="17">
    <source>
        <dbReference type="ARBA" id="ARBA00071964"/>
    </source>
</evidence>
<dbReference type="InterPro" id="IPR050839">
    <property type="entry name" value="Rho-assoc_Ser/Thr_Kinase"/>
</dbReference>
<evidence type="ECO:0000256" key="6">
    <source>
        <dbReference type="ARBA" id="ARBA00022553"/>
    </source>
</evidence>
<dbReference type="GO" id="GO:0008270">
    <property type="term" value="F:zinc ion binding"/>
    <property type="evidence" value="ECO:0007669"/>
    <property type="project" value="UniProtKB-KW"/>
</dbReference>
<keyword evidence="13 18" id="KW-0067">ATP-binding</keyword>
<dbReference type="InterPro" id="IPR037708">
    <property type="entry name" value="CRIK_dom"/>
</dbReference>
<dbReference type="Ensembl" id="ENSCMMT00000031481.1">
    <property type="protein sequence ID" value="ENSCMMP00000028880.1"/>
    <property type="gene ID" value="ENSCMMG00000017530.1"/>
</dbReference>
<evidence type="ECO:0000259" key="25">
    <source>
        <dbReference type="PROSITE" id="PS50219"/>
    </source>
</evidence>
<comment type="similarity">
    <text evidence="2 18">Belongs to the protein kinase superfamily. AGC Ser/Thr protein kinase family.</text>
</comment>
<dbReference type="SMART" id="SM00109">
    <property type="entry name" value="C1"/>
    <property type="match status" value="1"/>
</dbReference>
<evidence type="ECO:0000256" key="16">
    <source>
        <dbReference type="ARBA" id="ARBA00048679"/>
    </source>
</evidence>
<dbReference type="SMART" id="SM00220">
    <property type="entry name" value="S_TKc"/>
    <property type="match status" value="1"/>
</dbReference>
<dbReference type="CDD" id="cd20814">
    <property type="entry name" value="CRIK"/>
    <property type="match status" value="1"/>
</dbReference>
<name>A0A8C3D2J1_CAIMO</name>
<evidence type="ECO:0000256" key="13">
    <source>
        <dbReference type="ARBA" id="ARBA00022840"/>
    </source>
</evidence>
<dbReference type="InterPro" id="IPR002219">
    <property type="entry name" value="PKC_DAG/PE"/>
</dbReference>
<dbReference type="FunFam" id="1.10.510.10:FF:000234">
    <property type="entry name" value="Citron rho-interacting serine/threonine kinase"/>
    <property type="match status" value="1"/>
</dbReference>
<comment type="subcellular location">
    <subcellularLocation>
        <location evidence="1 18">Cytoplasm</location>
    </subcellularLocation>
</comment>
<evidence type="ECO:0000256" key="3">
    <source>
        <dbReference type="ARBA" id="ARBA00012513"/>
    </source>
</evidence>
<dbReference type="FunFam" id="3.30.60.20:FF:000018">
    <property type="entry name" value="Citron rho-interacting serine/threonine kinase"/>
    <property type="match status" value="1"/>
</dbReference>
<dbReference type="GO" id="GO:0005737">
    <property type="term" value="C:cytoplasm"/>
    <property type="evidence" value="ECO:0007669"/>
    <property type="project" value="UniProtKB-SubCell"/>
</dbReference>
<protein>
    <recommendedName>
        <fullName evidence="17 18">Citron Rho-interacting kinase</fullName>
        <ecNumber evidence="3 18">2.7.11.1</ecNumber>
    </recommendedName>
</protein>
<evidence type="ECO:0000256" key="18">
    <source>
        <dbReference type="PIRNR" id="PIRNR038145"/>
    </source>
</evidence>
<dbReference type="EC" id="2.7.11.1" evidence="3 18"/>
<comment type="catalytic activity">
    <reaction evidence="16 18">
        <text>L-seryl-[protein] + ATP = O-phospho-L-seryl-[protein] + ADP + H(+)</text>
        <dbReference type="Rhea" id="RHEA:17989"/>
        <dbReference type="Rhea" id="RHEA-COMP:9863"/>
        <dbReference type="Rhea" id="RHEA-COMP:11604"/>
        <dbReference type="ChEBI" id="CHEBI:15378"/>
        <dbReference type="ChEBI" id="CHEBI:29999"/>
        <dbReference type="ChEBI" id="CHEBI:30616"/>
        <dbReference type="ChEBI" id="CHEBI:83421"/>
        <dbReference type="ChEBI" id="CHEBI:456216"/>
        <dbReference type="EC" id="2.7.11.1"/>
    </reaction>
</comment>
<evidence type="ECO:0000259" key="23">
    <source>
        <dbReference type="PROSITE" id="PS50011"/>
    </source>
</evidence>
<feature type="coiled-coil region" evidence="20">
    <location>
        <begin position="620"/>
        <end position="1228"/>
    </location>
</feature>
<comment type="catalytic activity">
    <reaction evidence="15 18">
        <text>L-threonyl-[protein] + ATP = O-phospho-L-threonyl-[protein] + ADP + H(+)</text>
        <dbReference type="Rhea" id="RHEA:46608"/>
        <dbReference type="Rhea" id="RHEA-COMP:11060"/>
        <dbReference type="Rhea" id="RHEA-COMP:11605"/>
        <dbReference type="ChEBI" id="CHEBI:15378"/>
        <dbReference type="ChEBI" id="CHEBI:30013"/>
        <dbReference type="ChEBI" id="CHEBI:30616"/>
        <dbReference type="ChEBI" id="CHEBI:61977"/>
        <dbReference type="ChEBI" id="CHEBI:456216"/>
        <dbReference type="EC" id="2.7.11.1"/>
    </reaction>
</comment>
<dbReference type="InterPro" id="IPR000961">
    <property type="entry name" value="AGC-kinase_C"/>
</dbReference>
<dbReference type="InterPro" id="IPR017441">
    <property type="entry name" value="Protein_kinase_ATP_BS"/>
</dbReference>
<dbReference type="InterPro" id="IPR046349">
    <property type="entry name" value="C1-like_sf"/>
</dbReference>
<dbReference type="PROSITE" id="PS00108">
    <property type="entry name" value="PROTEIN_KINASE_ST"/>
    <property type="match status" value="1"/>
</dbReference>
<reference evidence="27" key="2">
    <citation type="submission" date="2025-08" db="UniProtKB">
        <authorList>
            <consortium name="Ensembl"/>
        </authorList>
    </citation>
    <scope>IDENTIFICATION</scope>
</reference>
<dbReference type="Pfam" id="PF00069">
    <property type="entry name" value="Pkinase"/>
    <property type="match status" value="1"/>
</dbReference>
<dbReference type="GO" id="GO:0000281">
    <property type="term" value="P:mitotic cytokinesis"/>
    <property type="evidence" value="ECO:0007669"/>
    <property type="project" value="UniProtKB-UniRule"/>
</dbReference>
<evidence type="ECO:0000259" key="24">
    <source>
        <dbReference type="PROSITE" id="PS50081"/>
    </source>
</evidence>
<keyword evidence="14 20" id="KW-0175">Coiled coil</keyword>
<evidence type="ECO:0000256" key="21">
    <source>
        <dbReference type="SAM" id="MobiDB-lite"/>
    </source>
</evidence>
<dbReference type="Gene3D" id="1.10.287.1490">
    <property type="match status" value="1"/>
</dbReference>
<evidence type="ECO:0000256" key="12">
    <source>
        <dbReference type="ARBA" id="ARBA00022833"/>
    </source>
</evidence>
<dbReference type="PIRSF" id="PIRSF038145">
    <property type="entry name" value="Citron_Rho-interacting_kinase"/>
    <property type="match status" value="1"/>
</dbReference>
<evidence type="ECO:0000256" key="1">
    <source>
        <dbReference type="ARBA" id="ARBA00004496"/>
    </source>
</evidence>
<feature type="region of interest" description="Disordered" evidence="21">
    <location>
        <begin position="1355"/>
        <end position="1383"/>
    </location>
</feature>
<feature type="coiled-coil region" evidence="20">
    <location>
        <begin position="1289"/>
        <end position="1323"/>
    </location>
</feature>
<dbReference type="InterPro" id="IPR000719">
    <property type="entry name" value="Prot_kinase_dom"/>
</dbReference>
<accession>A0A8C3D2J1</accession>
<dbReference type="PROSITE" id="PS00479">
    <property type="entry name" value="ZF_DAG_PE_1"/>
    <property type="match status" value="1"/>
</dbReference>
<keyword evidence="6" id="KW-0597">Phosphoprotein</keyword>
<keyword evidence="11 18" id="KW-0418">Kinase</keyword>
<dbReference type="Gene3D" id="2.30.29.30">
    <property type="entry name" value="Pleckstrin-homology domain (PH domain)/Phosphotyrosine-binding domain (PTB)"/>
    <property type="match status" value="1"/>
</dbReference>
<dbReference type="PROSITE" id="PS00107">
    <property type="entry name" value="PROTEIN_KINASE_ATP"/>
    <property type="match status" value="1"/>
</dbReference>
<sequence length="2058" mass="235637">MLKFKCGARQPAEAGPMEPIASRVSRLNLLFQGKPLFVTQQQMSPLSREGILDSLFVLFEECRNPSLMKIKPVGNFVRKYAETIAELRELQPSAKDFEVKSVVGCGHFADVKVVREKATGDVYAMKVMSKESLLAQEHVSFFEEERSILSQSTSPWIPQLQYAFQDKKNLYLVMEYQPGGDLLSLLNRYEDHLDEAMVQFYLAELVLAIHSVHQMGYVHRDIKPENVLIDRIGHIKLVDFGSAAKMTINKTVNAKLPVGTPDYMAPEMLTGLNGDGKASYGPECDWWSLGVIAYEMIYGRSPFTEGTSAKTFNNIMNFQRFLKFPEDVKVSGEFLDLIQSLLCGQKERLGYEGLCCHPFFAKIDWNNIRNSPPPFVPTLKSDDDTSNFDEPEKNSRVLSSARQLNPAGFSGEDLPFVGFSFIKALGALRSESVFSSVDSPVKVSSMEKKLLLKSKELQDAQDKCHKMEQEMTRLHRRVSEVEAVLSQKEVELKASETQRSLLEQDLATYITECSSLKRSLEQARMEVSQEDDKALQLLHDIREQSRKLQEIKEQEYQAQVEEMRLMMNQLEEDLISARRRSDLYESELRESRMAAEEFKRKATECHNKLEFSLFGFTTCLSQQQAKIQELQEKLTKAVKASSEATELLQNIRQAKERAEKELEKLQNREDSNESMKKKLLEAEERRHSLENQVKRLETVERRENRLKEDIQTKSQQIQQMAEKILELEEKHREAQIAAQHLELQLKQKEQFYEEKLKVLENQMKKDLADKEALENMLRRHEEEAREKCKVLAEQKAMINAMDSKIRSLEQRIVELSEANKLAANSSLFTQRNMKAQEEMISELRQQKFYLETQAGKLEAQNRKLEEQLEKMSHQDHTDKNRLLELETRLREVGLEHEEQKLELKRQLTELQLTLQERESQITGLQAARTALENQLREAKTELEETTAEAEEEIQALTAHRDEIQRKFEALRNSCTVITDLEEQLNQLSEDNAELNNQNFFLSKQLDEASGANDEVVQLRSEVDHLRREITEREMQLTSQKQTMEALKTTCTMLEEQVMDLEALNDELLEKERQWEAWRNVLGDEKSQFECRVRELQRMLDTEKQSRVRADQRITESRQVVELAVKEHKAEILALQQALKEQKLKAESLSDKLNDLEKKHAMLEMNARSLQQKLETERELKQRLLEEQAKLQQQMDLQKNHIFRLTQGLQEALDRADLLKTERSDLEYQLENIQVLYSHEKVKMEGTISQQTKLIDFLQAKMDQPAKKKKGLFSRRKEDPSLPTQVPLQYNELKVALEKEKARSAELEEALQKTRIELRSAREEAAHRKISDHPHPSTPATARQQIIMSAIVRSPEHQPTPISLLAPPSSRRKESSTPEEYSRRLKERMHHNIPHRFNVGLNMRATKCAVCLDTVHFGRQASKCLECQVMCHPKCSTCLPATCGLPAEYATHFSEAFCRDKMNSPGLQLKEPSSSLRLEGWMKVPRNNKRGQQGWDRKYIVLEGTKVLIYDAEAREAGQRPLEEFELCLPDGDVTVHGAVGATELTNTAKTDVPYILKLESHPHTTCWPGRTLYLLAPSFPDKQRWVTALESIVAGGRVSREKAEADAKLLGNSLLKLEGEDRLDINCTMPFSDQVVLVGAEEGLYALNVLKNSLTHIPGVGAVFQIHLIKDLEKLLMIAGEERALCLVDVKKVKQSLAQSHLPAQPDISPNVFEAVKGCHLFAAGKVENGLCICAAMPNKVVVLRYNESLNKFCIRKEIETSEPCSCIHLTTYSIIIGTNKFYEIEMKQYTLEEFLDKNDHTLASAVFAASTNSFPVSIIQVNPTGQREEYLLCFHEFGVFVDSYGRRSRTDDLKWNRLPLAFAYREPYLFVTHFNSLEVIEIQARASLGTPARAHLEIPNPRYLGPAISSGAIYLASSYQDKLRVICCKGNLVKETNNEHHRGSSATRSSPNKRGPPTYNEHITKRVASSPGPPEGPSHPREPSTPHRYREGRTELRRDKSPGRPLEREKSPGRLLSTRRERSPGRLFDESSRGRMPVSGARTPLAQVNKVWDQSSV</sequence>
<keyword evidence="12" id="KW-0862">Zinc</keyword>
<dbReference type="InterPro" id="IPR017405">
    <property type="entry name" value="Citron_Rho-interacting_kinase"/>
</dbReference>
<evidence type="ECO:0000256" key="14">
    <source>
        <dbReference type="ARBA" id="ARBA00023054"/>
    </source>
</evidence>
<evidence type="ECO:0000256" key="2">
    <source>
        <dbReference type="ARBA" id="ARBA00009903"/>
    </source>
</evidence>
<comment type="function">
    <text evidence="18">Plays a role in cytokinesis. Displays serine/threonine protein kinase activity.</text>
</comment>
<evidence type="ECO:0000256" key="19">
    <source>
        <dbReference type="PROSITE-ProRule" id="PRU10141"/>
    </source>
</evidence>
<proteinExistence type="inferred from homology"/>
<evidence type="ECO:0000256" key="5">
    <source>
        <dbReference type="ARBA" id="ARBA00022527"/>
    </source>
</evidence>
<dbReference type="InterPro" id="IPR017892">
    <property type="entry name" value="Pkinase_C"/>
</dbReference>
<dbReference type="FunFam" id="1.10.287.1490:FF:000011">
    <property type="entry name" value="citron Rho-interacting kinase isoform X3"/>
    <property type="match status" value="1"/>
</dbReference>
<dbReference type="GO" id="GO:0005524">
    <property type="term" value="F:ATP binding"/>
    <property type="evidence" value="ECO:0007669"/>
    <property type="project" value="UniProtKB-UniRule"/>
</dbReference>
<dbReference type="SUPFAM" id="SSF56112">
    <property type="entry name" value="Protein kinase-like (PK-like)"/>
    <property type="match status" value="1"/>
</dbReference>
<dbReference type="Pfam" id="PF00780">
    <property type="entry name" value="CNH"/>
    <property type="match status" value="1"/>
</dbReference>
<feature type="domain" description="Phorbol-ester/DAG-type" evidence="24">
    <location>
        <begin position="1393"/>
        <end position="1442"/>
    </location>
</feature>
<evidence type="ECO:0000256" key="20">
    <source>
        <dbReference type="SAM" id="Coils"/>
    </source>
</evidence>
<dbReference type="InterPro" id="IPR001849">
    <property type="entry name" value="PH_domain"/>
</dbReference>
<keyword evidence="4 18" id="KW-0963">Cytoplasm</keyword>
<keyword evidence="5 18" id="KW-0723">Serine/threonine-protein kinase</keyword>
<dbReference type="PROSITE" id="PS50003">
    <property type="entry name" value="PH_DOMAIN"/>
    <property type="match status" value="1"/>
</dbReference>
<keyword evidence="28" id="KW-1185">Reference proteome</keyword>
<dbReference type="SUPFAM" id="SSF57889">
    <property type="entry name" value="Cysteine-rich domain"/>
    <property type="match status" value="1"/>
</dbReference>
<feature type="domain" description="CNH" evidence="25">
    <location>
        <begin position="1622"/>
        <end position="1912"/>
    </location>
</feature>
<dbReference type="Pfam" id="PF00169">
    <property type="entry name" value="PH"/>
    <property type="match status" value="1"/>
</dbReference>
<dbReference type="InterPro" id="IPR008271">
    <property type="entry name" value="Ser/Thr_kinase_AS"/>
</dbReference>
<evidence type="ECO:0000256" key="4">
    <source>
        <dbReference type="ARBA" id="ARBA00022490"/>
    </source>
</evidence>
<dbReference type="Pfam" id="PF00433">
    <property type="entry name" value="Pkinase_C"/>
    <property type="match status" value="1"/>
</dbReference>
<organism evidence="27 28">
    <name type="scientific">Cairina moschata</name>
    <name type="common">Muscovy duck</name>
    <dbReference type="NCBI Taxonomy" id="8855"/>
    <lineage>
        <taxon>Eukaryota</taxon>
        <taxon>Metazoa</taxon>
        <taxon>Chordata</taxon>
        <taxon>Craniata</taxon>
        <taxon>Vertebrata</taxon>
        <taxon>Euteleostomi</taxon>
        <taxon>Archelosauria</taxon>
        <taxon>Archosauria</taxon>
        <taxon>Dinosauria</taxon>
        <taxon>Saurischia</taxon>
        <taxon>Theropoda</taxon>
        <taxon>Coelurosauria</taxon>
        <taxon>Aves</taxon>
        <taxon>Neognathae</taxon>
        <taxon>Galloanserae</taxon>
        <taxon>Anseriformes</taxon>
        <taxon>Anatidae</taxon>
        <taxon>Anatinae</taxon>
        <taxon>Cairina</taxon>
    </lineage>
</organism>
<keyword evidence="10" id="KW-0863">Zinc-finger</keyword>
<feature type="domain" description="AGC-kinase C-terminal" evidence="26">
    <location>
        <begin position="361"/>
        <end position="431"/>
    </location>
</feature>
<evidence type="ECO:0000259" key="22">
    <source>
        <dbReference type="PROSITE" id="PS50003"/>
    </source>
</evidence>
<evidence type="ECO:0000256" key="15">
    <source>
        <dbReference type="ARBA" id="ARBA00047899"/>
    </source>
</evidence>
<dbReference type="SUPFAM" id="SSF50729">
    <property type="entry name" value="PH domain-like"/>
    <property type="match status" value="1"/>
</dbReference>
<keyword evidence="9 18" id="KW-0547">Nucleotide-binding</keyword>
<feature type="binding site" evidence="19">
    <location>
        <position position="126"/>
    </location>
    <ligand>
        <name>ATP</name>
        <dbReference type="ChEBI" id="CHEBI:30616"/>
    </ligand>
</feature>
<dbReference type="FunFam" id="3.30.200.20:FF:000224">
    <property type="entry name" value="Citron rho-interacting serine/threonine kinase"/>
    <property type="match status" value="1"/>
</dbReference>
<evidence type="ECO:0000256" key="8">
    <source>
        <dbReference type="ARBA" id="ARBA00022723"/>
    </source>
</evidence>
<evidence type="ECO:0000256" key="11">
    <source>
        <dbReference type="ARBA" id="ARBA00022777"/>
    </source>
</evidence>
<dbReference type="FunFam" id="2.30.29.30:FF:000081">
    <property type="entry name" value="Citron rho-interacting serine/threonine kinase"/>
    <property type="match status" value="1"/>
</dbReference>
<evidence type="ECO:0000259" key="26">
    <source>
        <dbReference type="PROSITE" id="PS51285"/>
    </source>
</evidence>
<dbReference type="PROSITE" id="PS51285">
    <property type="entry name" value="AGC_KINASE_CTER"/>
    <property type="match status" value="1"/>
</dbReference>
<feature type="compositionally biased region" description="Basic and acidic residues" evidence="21">
    <location>
        <begin position="1979"/>
        <end position="2034"/>
    </location>
</feature>
<dbReference type="PANTHER" id="PTHR22988">
    <property type="entry name" value="MYOTONIC DYSTROPHY S/T KINASE-RELATED"/>
    <property type="match status" value="1"/>
</dbReference>
<dbReference type="SMART" id="SM00133">
    <property type="entry name" value="S_TK_X"/>
    <property type="match status" value="1"/>
</dbReference>
<dbReference type="Proteomes" id="UP000694556">
    <property type="component" value="Chromosome 16"/>
</dbReference>
<dbReference type="PROSITE" id="PS50219">
    <property type="entry name" value="CNH"/>
    <property type="match status" value="1"/>
</dbReference>
<dbReference type="PROSITE" id="PS50081">
    <property type="entry name" value="ZF_DAG_PE_2"/>
    <property type="match status" value="1"/>
</dbReference>
<dbReference type="InterPro" id="IPR001180">
    <property type="entry name" value="CNH_dom"/>
</dbReference>
<feature type="domain" description="PH" evidence="22">
    <location>
        <begin position="1474"/>
        <end position="1594"/>
    </location>
</feature>
<dbReference type="Gene3D" id="1.20.5.340">
    <property type="match status" value="1"/>
</dbReference>
<dbReference type="PROSITE" id="PS50011">
    <property type="entry name" value="PROTEIN_KINASE_DOM"/>
    <property type="match status" value="1"/>
</dbReference>
<dbReference type="SMART" id="SM00036">
    <property type="entry name" value="CNH"/>
    <property type="match status" value="1"/>
</dbReference>
<keyword evidence="7 18" id="KW-0808">Transferase</keyword>
<evidence type="ECO:0000256" key="9">
    <source>
        <dbReference type="ARBA" id="ARBA00022741"/>
    </source>
</evidence>
<keyword evidence="8 18" id="KW-0479">Metal-binding</keyword>
<dbReference type="InterPro" id="IPR011993">
    <property type="entry name" value="PH-like_dom_sf"/>
</dbReference>
<dbReference type="Gene3D" id="3.30.60.20">
    <property type="match status" value="1"/>
</dbReference>
<dbReference type="PANTHER" id="PTHR22988:SF71">
    <property type="entry name" value="CITRON RHO-INTERACTING KINASE"/>
    <property type="match status" value="1"/>
</dbReference>
<dbReference type="CDD" id="cd05601">
    <property type="entry name" value="STKc_CRIK"/>
    <property type="match status" value="1"/>
</dbReference>
<feature type="region of interest" description="Disordered" evidence="21">
    <location>
        <begin position="1938"/>
        <end position="2058"/>
    </location>
</feature>
<evidence type="ECO:0000313" key="28">
    <source>
        <dbReference type="Proteomes" id="UP000694556"/>
    </source>
</evidence>
<dbReference type="SMART" id="SM00233">
    <property type="entry name" value="PH"/>
    <property type="match status" value="1"/>
</dbReference>
<feature type="domain" description="Protein kinase" evidence="23">
    <location>
        <begin position="97"/>
        <end position="360"/>
    </location>
</feature>
<dbReference type="InterPro" id="IPR011009">
    <property type="entry name" value="Kinase-like_dom_sf"/>
</dbReference>
<evidence type="ECO:0000313" key="27">
    <source>
        <dbReference type="Ensembl" id="ENSCMMP00000028880.1"/>
    </source>
</evidence>
<dbReference type="Gene3D" id="3.30.200.20">
    <property type="entry name" value="Phosphorylase Kinase, domain 1"/>
    <property type="match status" value="1"/>
</dbReference>